<name>A0ABV6MA98_9ACTN</name>
<keyword evidence="2" id="KW-1185">Reference proteome</keyword>
<dbReference type="InterPro" id="IPR044855">
    <property type="entry name" value="CoA-Trfase_III_dom3_sf"/>
</dbReference>
<dbReference type="GO" id="GO:0016740">
    <property type="term" value="F:transferase activity"/>
    <property type="evidence" value="ECO:0007669"/>
    <property type="project" value="UniProtKB-KW"/>
</dbReference>
<dbReference type="Gene3D" id="3.30.60.110">
    <property type="match status" value="1"/>
</dbReference>
<dbReference type="InterPro" id="IPR003673">
    <property type="entry name" value="CoA-Trfase_fam_III"/>
</dbReference>
<protein>
    <submittedName>
        <fullName evidence="1">CoA transferase</fullName>
    </submittedName>
</protein>
<proteinExistence type="predicted"/>
<sequence length="100" mass="10629">MAPLDALETDLAEAFKRKTQAEWAEIFDGTDGCVAPILPFSEAVRHPHIAARGVFAEHEGRVQPAPRFSRTEATLSKGPSAPGQDTRVALGAWGIGTSTS</sequence>
<gene>
    <name evidence="1" type="ORF">ACFFIA_28310</name>
</gene>
<dbReference type="PANTHER" id="PTHR48228:SF5">
    <property type="entry name" value="ALPHA-METHYLACYL-COA RACEMASE"/>
    <property type="match status" value="1"/>
</dbReference>
<reference evidence="1 2" key="1">
    <citation type="submission" date="2024-09" db="EMBL/GenBank/DDBJ databases">
        <authorList>
            <person name="Sun Q."/>
            <person name="Mori K."/>
        </authorList>
    </citation>
    <scope>NUCLEOTIDE SEQUENCE [LARGE SCALE GENOMIC DNA]</scope>
    <source>
        <strain evidence="1 2">TBRC 3947</strain>
    </source>
</reference>
<dbReference type="Proteomes" id="UP001589867">
    <property type="component" value="Unassembled WGS sequence"/>
</dbReference>
<dbReference type="RefSeq" id="WP_377256163.1">
    <property type="nucleotide sequence ID" value="NZ_JBHLUH010000060.1"/>
</dbReference>
<accession>A0ABV6MA98</accession>
<dbReference type="InterPro" id="IPR050509">
    <property type="entry name" value="CoA-transferase_III"/>
</dbReference>
<keyword evidence="1" id="KW-0808">Transferase</keyword>
<dbReference type="Gene3D" id="3.30.1540.10">
    <property type="entry name" value="formyl-coa transferase, domain 3"/>
    <property type="match status" value="1"/>
</dbReference>
<dbReference type="SUPFAM" id="SSF89796">
    <property type="entry name" value="CoA-transferase family III (CaiB/BaiF)"/>
    <property type="match status" value="1"/>
</dbReference>
<evidence type="ECO:0000313" key="2">
    <source>
        <dbReference type="Proteomes" id="UP001589867"/>
    </source>
</evidence>
<comment type="caution">
    <text evidence="1">The sequence shown here is derived from an EMBL/GenBank/DDBJ whole genome shotgun (WGS) entry which is preliminary data.</text>
</comment>
<dbReference type="Pfam" id="PF02515">
    <property type="entry name" value="CoA_transf_3"/>
    <property type="match status" value="1"/>
</dbReference>
<evidence type="ECO:0000313" key="1">
    <source>
        <dbReference type="EMBL" id="MFC0531556.1"/>
    </source>
</evidence>
<dbReference type="EMBL" id="JBHLUH010000060">
    <property type="protein sequence ID" value="MFC0531556.1"/>
    <property type="molecule type" value="Genomic_DNA"/>
</dbReference>
<dbReference type="InterPro" id="IPR023606">
    <property type="entry name" value="CoA-Trfase_III_dom_1_sf"/>
</dbReference>
<dbReference type="PANTHER" id="PTHR48228">
    <property type="entry name" value="SUCCINYL-COA--D-CITRAMALATE COA-TRANSFERASE"/>
    <property type="match status" value="1"/>
</dbReference>
<organism evidence="1 2">
    <name type="scientific">Phytohabitans kaempferiae</name>
    <dbReference type="NCBI Taxonomy" id="1620943"/>
    <lineage>
        <taxon>Bacteria</taxon>
        <taxon>Bacillati</taxon>
        <taxon>Actinomycetota</taxon>
        <taxon>Actinomycetes</taxon>
        <taxon>Micromonosporales</taxon>
        <taxon>Micromonosporaceae</taxon>
    </lineage>
</organism>